<proteinExistence type="predicted"/>
<sequence length="552" mass="62762">MKDSFFRSMTWLHTWVGLLVCWVLLIVFFAGSMSYFRHEISLWTKPELHSGTFQHYQASELSKQLASGQAFLNEHADNVRDWRIYLPTERRPYLSYGWQTQPETGQRRGEFHELIVKPDSEEMISEVRESKGGNFFYRLHFDLHYMPAKFARWIVGFCTMFMLIALISGIVIHKRIFKDFFSFRRNKGSRSWLDAHNVSSVMALPYHLMITYTGLITLMFMYMPWGVLTNYDGDNRAFRAELNPSRVQTKPSGLDAELISASSLLPQVKRYWGEAPIKQVVITAPHDSNSRISFYRNNEQLVTDKRTQIVFSGVTGELITMSPLEESATHATYDTLMSLHTARFADFSLRAFFFFCGLLGCAMIATGALLWAVKIRQKQLKQIKQGEPVSLGLRLVEGLNLTFIAGLPLATSVFFYANRILPSGIPNRAQWEVDCFFFTLALVGLIACFNRTLASWRLVLALGAFGFMTIPLLNALTSPSNIIDNIVSGQWTLVGFDLLSFFLGLGLFFVVKRLNASSKPMPAATKKNTAESQRKSRDRENPLTTKVKGGAQ</sequence>
<evidence type="ECO:0000256" key="1">
    <source>
        <dbReference type="SAM" id="MobiDB-lite"/>
    </source>
</evidence>
<keyword evidence="4" id="KW-1185">Reference proteome</keyword>
<keyword evidence="2" id="KW-0812">Transmembrane</keyword>
<feature type="transmembrane region" description="Helical" evidence="2">
    <location>
        <begin position="429"/>
        <end position="449"/>
    </location>
</feature>
<keyword evidence="2" id="KW-0472">Membrane</keyword>
<name>A0A1S6HUC8_9GAMM</name>
<feature type="region of interest" description="Disordered" evidence="1">
    <location>
        <begin position="519"/>
        <end position="552"/>
    </location>
</feature>
<dbReference type="Pfam" id="PF03929">
    <property type="entry name" value="PepSY_TM"/>
    <property type="match status" value="1"/>
</dbReference>
<feature type="transmembrane region" description="Helical" evidence="2">
    <location>
        <begin position="456"/>
        <end position="477"/>
    </location>
</feature>
<dbReference type="Proteomes" id="UP000189545">
    <property type="component" value="Chromosome"/>
</dbReference>
<dbReference type="KEGG" id="spsw:Sps_04045"/>
<dbReference type="InterPro" id="IPR005625">
    <property type="entry name" value="PepSY-ass_TM"/>
</dbReference>
<feature type="transmembrane region" description="Helical" evidence="2">
    <location>
        <begin position="193"/>
        <end position="222"/>
    </location>
</feature>
<dbReference type="PANTHER" id="PTHR34219">
    <property type="entry name" value="IRON-REGULATED INNER MEMBRANE PROTEIN-RELATED"/>
    <property type="match status" value="1"/>
</dbReference>
<dbReference type="EMBL" id="CP014782">
    <property type="protein sequence ID" value="AQS39160.1"/>
    <property type="molecule type" value="Genomic_DNA"/>
</dbReference>
<feature type="transmembrane region" description="Helical" evidence="2">
    <location>
        <begin position="150"/>
        <end position="172"/>
    </location>
</feature>
<feature type="compositionally biased region" description="Basic and acidic residues" evidence="1">
    <location>
        <begin position="528"/>
        <end position="541"/>
    </location>
</feature>
<reference evidence="3 4" key="1">
    <citation type="submission" date="2016-03" db="EMBL/GenBank/DDBJ databases">
        <title>Complete genome sequence of Shewanella psychrophila WP2, a deep sea bacterium isolated from west Pacific sediment.</title>
        <authorList>
            <person name="Xu G."/>
            <person name="Jian H."/>
        </authorList>
    </citation>
    <scope>NUCLEOTIDE SEQUENCE [LARGE SCALE GENOMIC DNA]</scope>
    <source>
        <strain evidence="3 4">WP2</strain>
    </source>
</reference>
<dbReference type="PANTHER" id="PTHR34219:SF4">
    <property type="entry name" value="PEPSY DOMAIN-CONTAINING PROTEIN"/>
    <property type="match status" value="1"/>
</dbReference>
<keyword evidence="2" id="KW-1133">Transmembrane helix</keyword>
<gene>
    <name evidence="3" type="ORF">Sps_04045</name>
</gene>
<organism evidence="3 4">
    <name type="scientific">Shewanella psychrophila</name>
    <dbReference type="NCBI Taxonomy" id="225848"/>
    <lineage>
        <taxon>Bacteria</taxon>
        <taxon>Pseudomonadati</taxon>
        <taxon>Pseudomonadota</taxon>
        <taxon>Gammaproteobacteria</taxon>
        <taxon>Alteromonadales</taxon>
        <taxon>Shewanellaceae</taxon>
        <taxon>Shewanella</taxon>
    </lineage>
</organism>
<dbReference type="AlphaFoldDB" id="A0A1S6HUC8"/>
<dbReference type="OrthoDB" id="9776609at2"/>
<feature type="transmembrane region" description="Helical" evidence="2">
    <location>
        <begin position="489"/>
        <end position="511"/>
    </location>
</feature>
<dbReference type="RefSeq" id="WP_077754097.1">
    <property type="nucleotide sequence ID" value="NZ_CP014782.1"/>
</dbReference>
<protein>
    <submittedName>
        <fullName evidence="3">Putative iron-regulated membrane protein</fullName>
    </submittedName>
</protein>
<evidence type="ECO:0000256" key="2">
    <source>
        <dbReference type="SAM" id="Phobius"/>
    </source>
</evidence>
<evidence type="ECO:0000313" key="4">
    <source>
        <dbReference type="Proteomes" id="UP000189545"/>
    </source>
</evidence>
<feature type="transmembrane region" description="Helical" evidence="2">
    <location>
        <begin position="12"/>
        <end position="36"/>
    </location>
</feature>
<feature type="transmembrane region" description="Helical" evidence="2">
    <location>
        <begin position="394"/>
        <end position="417"/>
    </location>
</feature>
<feature type="transmembrane region" description="Helical" evidence="2">
    <location>
        <begin position="351"/>
        <end position="373"/>
    </location>
</feature>
<dbReference type="STRING" id="225848.Sps_04045"/>
<accession>A0A1S6HUC8</accession>
<evidence type="ECO:0000313" key="3">
    <source>
        <dbReference type="EMBL" id="AQS39160.1"/>
    </source>
</evidence>